<gene>
    <name evidence="1" type="ORF">COS21_00495</name>
</gene>
<sequence length="74" mass="8818">MKEGEYEYQETNLELECEICNTVADWENWKIADYLGFVLLQKNGEQRIFIQDIIFYAQIARRKLSYLGTPYSDV</sequence>
<dbReference type="AlphaFoldDB" id="A0A2M7DER3"/>
<name>A0A2M7DER3_9BACT</name>
<dbReference type="EMBL" id="PETV01000015">
    <property type="protein sequence ID" value="PIV47341.1"/>
    <property type="molecule type" value="Genomic_DNA"/>
</dbReference>
<evidence type="ECO:0000313" key="2">
    <source>
        <dbReference type="Proteomes" id="UP000229030"/>
    </source>
</evidence>
<protein>
    <submittedName>
        <fullName evidence="1">Uncharacterized protein</fullName>
    </submittedName>
</protein>
<accession>A0A2M7DER3</accession>
<comment type="caution">
    <text evidence="1">The sequence shown here is derived from an EMBL/GenBank/DDBJ whole genome shotgun (WGS) entry which is preliminary data.</text>
</comment>
<dbReference type="Proteomes" id="UP000229030">
    <property type="component" value="Unassembled WGS sequence"/>
</dbReference>
<organism evidence="1 2">
    <name type="scientific">bacterium (Candidatus Gribaldobacteria) CG02_land_8_20_14_3_00_41_15</name>
    <dbReference type="NCBI Taxonomy" id="2014270"/>
    <lineage>
        <taxon>Bacteria</taxon>
        <taxon>Candidatus Gribaldobacteria</taxon>
    </lineage>
</organism>
<proteinExistence type="predicted"/>
<evidence type="ECO:0000313" key="1">
    <source>
        <dbReference type="EMBL" id="PIV47341.1"/>
    </source>
</evidence>
<reference evidence="2" key="1">
    <citation type="submission" date="2017-09" db="EMBL/GenBank/DDBJ databases">
        <title>Depth-based differentiation of microbial function through sediment-hosted aquifers and enrichment of novel symbionts in the deep terrestrial subsurface.</title>
        <authorList>
            <person name="Probst A.J."/>
            <person name="Ladd B."/>
            <person name="Jarett J.K."/>
            <person name="Geller-Mcgrath D.E."/>
            <person name="Sieber C.M.K."/>
            <person name="Emerson J.B."/>
            <person name="Anantharaman K."/>
            <person name="Thomas B.C."/>
            <person name="Malmstrom R."/>
            <person name="Stieglmeier M."/>
            <person name="Klingl A."/>
            <person name="Woyke T."/>
            <person name="Ryan C.M."/>
            <person name="Banfield J.F."/>
        </authorList>
    </citation>
    <scope>NUCLEOTIDE SEQUENCE [LARGE SCALE GENOMIC DNA]</scope>
</reference>